<feature type="binding site" evidence="5">
    <location>
        <position position="231"/>
    </location>
    <ligand>
        <name>a divalent metal cation</name>
        <dbReference type="ChEBI" id="CHEBI:60240"/>
        <label>1</label>
    </ligand>
</feature>
<evidence type="ECO:0000256" key="1">
    <source>
        <dbReference type="ARBA" id="ARBA00006964"/>
    </source>
</evidence>
<reference evidence="6" key="1">
    <citation type="submission" date="2012-01" db="EMBL/GenBank/DDBJ databases">
        <title>The Genome Sequence of Treponema denticola H-22.</title>
        <authorList>
            <consortium name="The Broad Institute Genome Sequencing Platform"/>
            <person name="Earl A."/>
            <person name="Ward D."/>
            <person name="Feldgarden M."/>
            <person name="Gevers D."/>
            <person name="Blanton J.M."/>
            <person name="Fenno C.J."/>
            <person name="Baranova O.V."/>
            <person name="Mathney J."/>
            <person name="Dewhirst F.E."/>
            <person name="Izard J."/>
            <person name="Young S.K."/>
            <person name="Zeng Q."/>
            <person name="Gargeya S."/>
            <person name="Fitzgerald M."/>
            <person name="Haas B."/>
            <person name="Abouelleil A."/>
            <person name="Alvarado L."/>
            <person name="Arachchi H.M."/>
            <person name="Berlin A."/>
            <person name="Chapman S.B."/>
            <person name="Gearin G."/>
            <person name="Goldberg J."/>
            <person name="Griggs A."/>
            <person name="Gujja S."/>
            <person name="Hansen M."/>
            <person name="Heiman D."/>
            <person name="Howarth C."/>
            <person name="Larimer J."/>
            <person name="Lui A."/>
            <person name="MacDonald P.J.P."/>
            <person name="McCowen C."/>
            <person name="Montmayeur A."/>
            <person name="Murphy C."/>
            <person name="Neiman D."/>
            <person name="Pearson M."/>
            <person name="Priest M."/>
            <person name="Roberts A."/>
            <person name="Saif S."/>
            <person name="Shea T."/>
            <person name="Sisk P."/>
            <person name="Stolte C."/>
            <person name="Sykes S."/>
            <person name="Wortman J."/>
            <person name="Nusbaum C."/>
            <person name="Birren B."/>
        </authorList>
    </citation>
    <scope>NUCLEOTIDE SEQUENCE [LARGE SCALE GENOMIC DNA]</scope>
    <source>
        <strain evidence="6">H-22</strain>
    </source>
</reference>
<comment type="subunit">
    <text evidence="2">Homohexamer.</text>
</comment>
<name>A0A0E2EI94_TREDN</name>
<dbReference type="PANTHER" id="PTHR13799:SF14">
    <property type="entry name" value="GTP CYCLOHYDROLASE 1 TYPE 2 HOMOLOG"/>
    <property type="match status" value="1"/>
</dbReference>
<feature type="binding site" evidence="5">
    <location>
        <position position="103"/>
    </location>
    <ligand>
        <name>a divalent metal cation</name>
        <dbReference type="ChEBI" id="CHEBI:60240"/>
        <label>1</label>
    </ligand>
</feature>
<evidence type="ECO:0000256" key="2">
    <source>
        <dbReference type="ARBA" id="ARBA00011643"/>
    </source>
</evidence>
<dbReference type="GO" id="GO:0046872">
    <property type="term" value="F:metal ion binding"/>
    <property type="evidence" value="ECO:0007669"/>
    <property type="project" value="UniProtKB-KW"/>
</dbReference>
<evidence type="ECO:0000256" key="3">
    <source>
        <dbReference type="ARBA" id="ARBA00022112"/>
    </source>
</evidence>
<comment type="similarity">
    <text evidence="1">Belongs to the GTP cyclohydrolase I type 2/NIF3 family.</text>
</comment>
<feature type="binding site" evidence="5">
    <location>
        <position position="66"/>
    </location>
    <ligand>
        <name>a divalent metal cation</name>
        <dbReference type="ChEBI" id="CHEBI:60240"/>
        <label>1</label>
    </ligand>
</feature>
<dbReference type="AlphaFoldDB" id="A0A0E2EI94"/>
<comment type="caution">
    <text evidence="6">The sequence shown here is derived from an EMBL/GenBank/DDBJ whole genome shotgun (WGS) entry which is preliminary data.</text>
</comment>
<dbReference type="HOGENOM" id="CLU_037423_3_0_12"/>
<dbReference type="Proteomes" id="UP000011705">
    <property type="component" value="Chromosome"/>
</dbReference>
<dbReference type="PATRIC" id="fig|999432.5.peg.948"/>
<feature type="binding site" evidence="5">
    <location>
        <position position="67"/>
    </location>
    <ligand>
        <name>a divalent metal cation</name>
        <dbReference type="ChEBI" id="CHEBI:60240"/>
        <label>1</label>
    </ligand>
</feature>
<dbReference type="Pfam" id="PF01784">
    <property type="entry name" value="DUF34_NIF3"/>
    <property type="match status" value="1"/>
</dbReference>
<dbReference type="Gene3D" id="3.40.1390.30">
    <property type="entry name" value="NIF3 (NGG1p interacting factor 3)-like"/>
    <property type="match status" value="2"/>
</dbReference>
<sequence>MKLKELDLYFTELLNIDAFAAQDLSQNGVQVQNSGKEIKKVAFAVDACLQSIKEAAERKADMLFVHHGLFWSRSLRIMGNHYHRIKALLDNDIVLYAVHLPLDAHPLYGNNIGLARRLELENLKEFGMYRGLNIGFYGSLPLKEDSEEGLEIDEIINKLFPQGEKPANILPFGPKKIKTIGIISGGAASEIDDAIALGLDLYITGEIEHITYHNALENRINVIAGGHYQTETVGVQLVAKKLELDTNLETCFIDIPTGF</sequence>
<dbReference type="EMBL" id="AGDV01000009">
    <property type="protein sequence ID" value="EMB34163.1"/>
    <property type="molecule type" value="Genomic_DNA"/>
</dbReference>
<evidence type="ECO:0000256" key="4">
    <source>
        <dbReference type="ARBA" id="ARBA00022723"/>
    </source>
</evidence>
<dbReference type="SUPFAM" id="SSF102705">
    <property type="entry name" value="NIF3 (NGG1p interacting factor 3)-like"/>
    <property type="match status" value="1"/>
</dbReference>
<gene>
    <name evidence="6" type="ORF">HMPREF9726_00912</name>
</gene>
<protein>
    <recommendedName>
        <fullName evidence="3">GTP cyclohydrolase 1 type 2 homolog</fullName>
    </recommendedName>
</protein>
<evidence type="ECO:0000256" key="5">
    <source>
        <dbReference type="PIRSR" id="PIRSR602678-1"/>
    </source>
</evidence>
<dbReference type="InterPro" id="IPR002678">
    <property type="entry name" value="DUF34/NIF3"/>
</dbReference>
<dbReference type="NCBIfam" id="TIGR00486">
    <property type="entry name" value="YbgI_SA1388"/>
    <property type="match status" value="1"/>
</dbReference>
<dbReference type="PANTHER" id="PTHR13799">
    <property type="entry name" value="NGG1 INTERACTING FACTOR 3"/>
    <property type="match status" value="1"/>
</dbReference>
<dbReference type="FunFam" id="3.40.1390.30:FF:000001">
    <property type="entry name" value="GTP cyclohydrolase 1 type 2"/>
    <property type="match status" value="1"/>
</dbReference>
<dbReference type="RefSeq" id="WP_002683808.1">
    <property type="nucleotide sequence ID" value="NZ_CM001795.1"/>
</dbReference>
<proteinExistence type="inferred from homology"/>
<feature type="binding site" evidence="5">
    <location>
        <position position="227"/>
    </location>
    <ligand>
        <name>a divalent metal cation</name>
        <dbReference type="ChEBI" id="CHEBI:60240"/>
        <label>1</label>
    </ligand>
</feature>
<organism evidence="6">
    <name type="scientific">Treponema denticola H-22</name>
    <dbReference type="NCBI Taxonomy" id="999432"/>
    <lineage>
        <taxon>Bacteria</taxon>
        <taxon>Pseudomonadati</taxon>
        <taxon>Spirochaetota</taxon>
        <taxon>Spirochaetia</taxon>
        <taxon>Spirochaetales</taxon>
        <taxon>Treponemataceae</taxon>
        <taxon>Treponema</taxon>
    </lineage>
</organism>
<accession>A0A0E2EI94</accession>
<evidence type="ECO:0000313" key="6">
    <source>
        <dbReference type="EMBL" id="EMB34163.1"/>
    </source>
</evidence>
<keyword evidence="4 5" id="KW-0479">Metal-binding</keyword>
<dbReference type="GO" id="GO:0005737">
    <property type="term" value="C:cytoplasm"/>
    <property type="evidence" value="ECO:0007669"/>
    <property type="project" value="TreeGrafter"/>
</dbReference>
<dbReference type="InterPro" id="IPR036069">
    <property type="entry name" value="DUF34/NIF3_sf"/>
</dbReference>